<dbReference type="GO" id="GO:0042546">
    <property type="term" value="P:cell wall biogenesis"/>
    <property type="evidence" value="ECO:0007669"/>
    <property type="project" value="InterPro"/>
</dbReference>
<dbReference type="SUPFAM" id="SSF49899">
    <property type="entry name" value="Concanavalin A-like lectins/glucanases"/>
    <property type="match status" value="4"/>
</dbReference>
<evidence type="ECO:0000256" key="9">
    <source>
        <dbReference type="SAM" id="Phobius"/>
    </source>
</evidence>
<keyword evidence="3" id="KW-0378">Hydrolase</keyword>
<evidence type="ECO:0000256" key="1">
    <source>
        <dbReference type="ARBA" id="ARBA00012152"/>
    </source>
</evidence>
<organism evidence="11 12">
    <name type="scientific">Ambrosia artemisiifolia</name>
    <name type="common">Common ragweed</name>
    <dbReference type="NCBI Taxonomy" id="4212"/>
    <lineage>
        <taxon>Eukaryota</taxon>
        <taxon>Viridiplantae</taxon>
        <taxon>Streptophyta</taxon>
        <taxon>Embryophyta</taxon>
        <taxon>Tracheophyta</taxon>
        <taxon>Spermatophyta</taxon>
        <taxon>Magnoliopsida</taxon>
        <taxon>eudicotyledons</taxon>
        <taxon>Gunneridae</taxon>
        <taxon>Pentapetalae</taxon>
        <taxon>asterids</taxon>
        <taxon>campanulids</taxon>
        <taxon>Asterales</taxon>
        <taxon>Asteraceae</taxon>
        <taxon>Asteroideae</taxon>
        <taxon>Heliantheae alliance</taxon>
        <taxon>Heliantheae</taxon>
        <taxon>Ambrosia</taxon>
    </lineage>
</organism>
<evidence type="ECO:0000313" key="11">
    <source>
        <dbReference type="EMBL" id="KAI7747189.1"/>
    </source>
</evidence>
<keyword evidence="12" id="KW-1185">Reference proteome</keyword>
<dbReference type="AlphaFoldDB" id="A0AAD5GN79"/>
<dbReference type="Gene3D" id="2.60.120.200">
    <property type="match status" value="4"/>
</dbReference>
<dbReference type="PANTHER" id="PTHR31062">
    <property type="entry name" value="XYLOGLUCAN ENDOTRANSGLUCOSYLASE/HYDROLASE PROTEIN 8-RELATED"/>
    <property type="match status" value="1"/>
</dbReference>
<dbReference type="InterPro" id="IPR013320">
    <property type="entry name" value="ConA-like_dom_sf"/>
</dbReference>
<feature type="domain" description="GH16" evidence="10">
    <location>
        <begin position="222"/>
        <end position="436"/>
    </location>
</feature>
<evidence type="ECO:0000256" key="5">
    <source>
        <dbReference type="ARBA" id="ARBA00023180"/>
    </source>
</evidence>
<accession>A0AAD5GN79</accession>
<keyword evidence="2" id="KW-0808">Transferase</keyword>
<dbReference type="Proteomes" id="UP001206925">
    <property type="component" value="Unassembled WGS sequence"/>
</dbReference>
<feature type="non-terminal residue" evidence="11">
    <location>
        <position position="1"/>
    </location>
</feature>
<dbReference type="GO" id="GO:0048046">
    <property type="term" value="C:apoplast"/>
    <property type="evidence" value="ECO:0007669"/>
    <property type="project" value="InterPro"/>
</dbReference>
<feature type="region of interest" description="Disordered" evidence="8">
    <location>
        <begin position="488"/>
        <end position="508"/>
    </location>
</feature>
<feature type="domain" description="GH16" evidence="10">
    <location>
        <begin position="1"/>
        <end position="219"/>
    </location>
</feature>
<dbReference type="InterPro" id="IPR044791">
    <property type="entry name" value="Beta-glucanase/XTH"/>
</dbReference>
<keyword evidence="5" id="KW-0325">Glycoprotein</keyword>
<dbReference type="PROSITE" id="PS51762">
    <property type="entry name" value="GH16_2"/>
    <property type="match status" value="3"/>
</dbReference>
<evidence type="ECO:0000259" key="10">
    <source>
        <dbReference type="PROSITE" id="PS51762"/>
    </source>
</evidence>
<dbReference type="CDD" id="cd02176">
    <property type="entry name" value="GH16_XET"/>
    <property type="match status" value="3"/>
</dbReference>
<dbReference type="GO" id="GO:0016762">
    <property type="term" value="F:xyloglucan:xyloglucosyl transferase activity"/>
    <property type="evidence" value="ECO:0007669"/>
    <property type="project" value="UniProtKB-EC"/>
</dbReference>
<dbReference type="Pfam" id="PF06955">
    <property type="entry name" value="XET_C"/>
    <property type="match status" value="3"/>
</dbReference>
<comment type="caution">
    <text evidence="11">The sequence shown here is derived from an EMBL/GenBank/DDBJ whole genome shotgun (WGS) entry which is preliminary data.</text>
</comment>
<keyword evidence="9" id="KW-0812">Transmembrane</keyword>
<feature type="transmembrane region" description="Helical" evidence="9">
    <location>
        <begin position="12"/>
        <end position="32"/>
    </location>
</feature>
<gene>
    <name evidence="11" type="ORF">M8C21_031894</name>
</gene>
<dbReference type="GO" id="GO:0071555">
    <property type="term" value="P:cell wall organization"/>
    <property type="evidence" value="ECO:0007669"/>
    <property type="project" value="UniProtKB-ARBA"/>
</dbReference>
<dbReference type="InterPro" id="IPR008263">
    <property type="entry name" value="GH16_AS"/>
</dbReference>
<evidence type="ECO:0000256" key="8">
    <source>
        <dbReference type="SAM" id="MobiDB-lite"/>
    </source>
</evidence>
<name>A0AAD5GN79_AMBAR</name>
<protein>
    <recommendedName>
        <fullName evidence="1">xyloglucan:xyloglucosyl transferase</fullName>
        <ecNumber evidence="1">2.4.1.207</ecNumber>
    </recommendedName>
</protein>
<feature type="domain" description="GH16" evidence="10">
    <location>
        <begin position="436"/>
        <end position="771"/>
    </location>
</feature>
<dbReference type="InterPro" id="IPR010713">
    <property type="entry name" value="XET_C"/>
</dbReference>
<keyword evidence="9" id="KW-0472">Membrane</keyword>
<dbReference type="GO" id="GO:0004553">
    <property type="term" value="F:hydrolase activity, hydrolyzing O-glycosyl compounds"/>
    <property type="evidence" value="ECO:0007669"/>
    <property type="project" value="InterPro"/>
</dbReference>
<dbReference type="Pfam" id="PF00722">
    <property type="entry name" value="Glyco_hydro_16"/>
    <property type="match status" value="3"/>
</dbReference>
<evidence type="ECO:0000313" key="12">
    <source>
        <dbReference type="Proteomes" id="UP001206925"/>
    </source>
</evidence>
<comment type="catalytic activity">
    <reaction evidence="7">
        <text>breaks a beta-(1-&gt;4) bond in the backbone of a xyloglucan and transfers the xyloglucanyl segment on to O-4 of the non-reducing terminal glucose residue of an acceptor, which can be a xyloglucan or an oligosaccharide of xyloglucan.</text>
        <dbReference type="EC" id="2.4.1.207"/>
    </reaction>
</comment>
<dbReference type="InterPro" id="IPR016455">
    <property type="entry name" value="XTH"/>
</dbReference>
<evidence type="ECO:0000256" key="4">
    <source>
        <dbReference type="ARBA" id="ARBA00023157"/>
    </source>
</evidence>
<dbReference type="EMBL" id="JAMZMK010006820">
    <property type="protein sequence ID" value="KAI7747189.1"/>
    <property type="molecule type" value="Genomic_DNA"/>
</dbReference>
<dbReference type="GO" id="GO:0010411">
    <property type="term" value="P:xyloglucan metabolic process"/>
    <property type="evidence" value="ECO:0007669"/>
    <property type="project" value="InterPro"/>
</dbReference>
<sequence>MAQSDDNSNSRACAIVITISCLIVAASARSFYDEMDITFGGDRAKILNGGQDLLLSLDQYSGSGFQSKNEYLFGRFDMQLKLVPGNSAGTVTTFYLSSQGVGHDEIDFEFLGNSTGNPYTIHTNVYSQGKGNKEQQFHLWFDPTAAFHTYTIVWNAQRIIFLIDNIPVRVFNNHEAAGVPFPKSQPMRVYASLWNADDWATQGGRVKTDWTHAPFTASYRKIRWVQNKHMIYNYCSDYNRFPNGLPVLSLSLDQYSGSGFQSKNEYLFGRFDMQLKLVPGNSAGTVTTFYAKEIKNNSSTYGSILLPPSTHTPSYGTPRESCKSSIQNTFLIDNIPLRVFNNHEGAGVPFPKSQPMRLSSQGAGHDEIDFEFLGNSTGNPYTIHTNVYSQGKGNKEQQFHLWFDPTAAFHTYTIVWNTQRIIFMIDNIPVRVFNNHEAAGVPFPKSQPMRVYASLWNADDWATQGGRVKTDWTHAPFTASYRNFNANANKVGPNSKSTTSGNENQAWSTQGLDAAGRNRIRWVQNKHMIYNYCNDYNRFPNGLPTECTQTITDELPRIMPSMRDHELEFYNPKLRLVAYAGSFYDEMDITFGGERAKILNGGRDLTLSLDHYSGSGFQSKNEYLFGRFDIQLKLVPGNSAGTVTTFYLSSQGARRDEIDFEFLGNLTGNPYTIHTNVYSQGKGDKEQQFHLWFDPTAAFHTYTILWNPQRIIFLIDNIPFRVFNNHEAIGVPFPKSQPMRVYSSLWNADDWATQGGRVKTDWTKAPFTASYRRFNANANKVNPNSRSTSSENDNQAWRTQVLDAPGRNRIRWVQTKYMIYNYCNDYHRFPNGLPVECT</sequence>
<evidence type="ECO:0000256" key="3">
    <source>
        <dbReference type="ARBA" id="ARBA00022801"/>
    </source>
</evidence>
<dbReference type="PROSITE" id="PS01034">
    <property type="entry name" value="GH16_1"/>
    <property type="match status" value="3"/>
</dbReference>
<evidence type="ECO:0000256" key="2">
    <source>
        <dbReference type="ARBA" id="ARBA00022679"/>
    </source>
</evidence>
<dbReference type="FunFam" id="2.60.120.200:FF:000025">
    <property type="entry name" value="Xyloglucan endotransglucosylase/hydrolase"/>
    <property type="match status" value="1"/>
</dbReference>
<evidence type="ECO:0000256" key="7">
    <source>
        <dbReference type="ARBA" id="ARBA00034022"/>
    </source>
</evidence>
<reference evidence="11" key="1">
    <citation type="submission" date="2022-06" db="EMBL/GenBank/DDBJ databases">
        <title>Uncovering the hologenomic basis of an extraordinary plant invasion.</title>
        <authorList>
            <person name="Bieker V.C."/>
            <person name="Martin M.D."/>
            <person name="Gilbert T."/>
            <person name="Hodgins K."/>
            <person name="Battlay P."/>
            <person name="Petersen B."/>
            <person name="Wilson J."/>
        </authorList>
    </citation>
    <scope>NUCLEOTIDE SEQUENCE</scope>
    <source>
        <strain evidence="11">AA19_3_7</strain>
        <tissue evidence="11">Leaf</tissue>
    </source>
</reference>
<proteinExistence type="predicted"/>
<evidence type="ECO:0000256" key="6">
    <source>
        <dbReference type="ARBA" id="ARBA00023295"/>
    </source>
</evidence>
<dbReference type="InterPro" id="IPR000757">
    <property type="entry name" value="Beta-glucanase-like"/>
</dbReference>
<dbReference type="EC" id="2.4.1.207" evidence="1"/>
<keyword evidence="4" id="KW-1015">Disulfide bond</keyword>
<keyword evidence="9" id="KW-1133">Transmembrane helix</keyword>
<keyword evidence="6" id="KW-0326">Glycosidase</keyword>